<dbReference type="AlphaFoldDB" id="A0A3N1M698"/>
<comment type="caution">
    <text evidence="2">The sequence shown here is derived from an EMBL/GenBank/DDBJ whole genome shotgun (WGS) entry which is preliminary data.</text>
</comment>
<organism evidence="2 3">
    <name type="scientific">Stella humosa</name>
    <dbReference type="NCBI Taxonomy" id="94"/>
    <lineage>
        <taxon>Bacteria</taxon>
        <taxon>Pseudomonadati</taxon>
        <taxon>Pseudomonadota</taxon>
        <taxon>Alphaproteobacteria</taxon>
        <taxon>Rhodospirillales</taxon>
        <taxon>Stellaceae</taxon>
        <taxon>Stella</taxon>
    </lineage>
</organism>
<dbReference type="RefSeq" id="WP_123688121.1">
    <property type="nucleotide sequence ID" value="NZ_RJKX01000011.1"/>
</dbReference>
<dbReference type="InterPro" id="IPR001920">
    <property type="entry name" value="Asp/Glu_race"/>
</dbReference>
<accession>A0A3N1M698</accession>
<evidence type="ECO:0000256" key="1">
    <source>
        <dbReference type="SAM" id="MobiDB-lite"/>
    </source>
</evidence>
<sequence length="270" mass="28405">MISPGSRPDHSRPGPSRIAHGGKSVFGARLGILMLEARFPRIPGDMGNARTWPFPVLYKVVSGASPDRVVRRKAEGLLPDFLAAAEELVRLGADGITTNCGFLSLYQKQLAAHVGVPVATSSLMQVPMVQATLPPGQKVGILTISGASMTAAHLEAAGVAPGTPVMGTEGGREFSRAIIENEDRMDVAAAEADILEYGAKLAASDPAIGAIVLECTNMVPYAAALRAHVGLPVFDIYSFASWFHAGLSPRDFGHPASAPAEWRERGRSGN</sequence>
<protein>
    <recommendedName>
        <fullName evidence="4">Aspartate/glutamate racemase family protein</fullName>
    </recommendedName>
</protein>
<dbReference type="Pfam" id="PF01177">
    <property type="entry name" value="Asp_Glu_race"/>
    <property type="match status" value="1"/>
</dbReference>
<dbReference type="InterPro" id="IPR015942">
    <property type="entry name" value="Asp/Glu/hydantoin_racemase"/>
</dbReference>
<proteinExistence type="predicted"/>
<dbReference type="GO" id="GO:0016855">
    <property type="term" value="F:racemase and epimerase activity, acting on amino acids and derivatives"/>
    <property type="evidence" value="ECO:0007669"/>
    <property type="project" value="InterPro"/>
</dbReference>
<feature type="region of interest" description="Disordered" evidence="1">
    <location>
        <begin position="1"/>
        <end position="22"/>
    </location>
</feature>
<reference evidence="2 3" key="1">
    <citation type="submission" date="2018-11" db="EMBL/GenBank/DDBJ databases">
        <title>Genomic Encyclopedia of Type Strains, Phase IV (KMG-IV): sequencing the most valuable type-strain genomes for metagenomic binning, comparative biology and taxonomic classification.</title>
        <authorList>
            <person name="Goeker M."/>
        </authorList>
    </citation>
    <scope>NUCLEOTIDE SEQUENCE [LARGE SCALE GENOMIC DNA]</scope>
    <source>
        <strain evidence="2 3">DSM 5900</strain>
    </source>
</reference>
<gene>
    <name evidence="2" type="ORF">EDC65_0530</name>
</gene>
<evidence type="ECO:0008006" key="4">
    <source>
        <dbReference type="Google" id="ProtNLM"/>
    </source>
</evidence>
<evidence type="ECO:0000313" key="3">
    <source>
        <dbReference type="Proteomes" id="UP000278222"/>
    </source>
</evidence>
<keyword evidence="3" id="KW-1185">Reference proteome</keyword>
<name>A0A3N1M698_9PROT</name>
<dbReference type="EMBL" id="RJKX01000011">
    <property type="protein sequence ID" value="ROQ01352.1"/>
    <property type="molecule type" value="Genomic_DNA"/>
</dbReference>
<dbReference type="NCBIfam" id="NF005679">
    <property type="entry name" value="PRK07475.1"/>
    <property type="match status" value="1"/>
</dbReference>
<dbReference type="Gene3D" id="3.40.50.1860">
    <property type="match status" value="1"/>
</dbReference>
<dbReference type="Proteomes" id="UP000278222">
    <property type="component" value="Unassembled WGS sequence"/>
</dbReference>
<dbReference type="OrthoDB" id="5465390at2"/>
<evidence type="ECO:0000313" key="2">
    <source>
        <dbReference type="EMBL" id="ROQ01352.1"/>
    </source>
</evidence>